<keyword evidence="3" id="KW-1185">Reference proteome</keyword>
<gene>
    <name evidence="2" type="ORF">F0P96_10920</name>
</gene>
<evidence type="ECO:0000313" key="3">
    <source>
        <dbReference type="Proteomes" id="UP000326380"/>
    </source>
</evidence>
<protein>
    <submittedName>
        <fullName evidence="2">Uncharacterized protein</fullName>
    </submittedName>
</protein>
<evidence type="ECO:0000256" key="1">
    <source>
        <dbReference type="SAM" id="SignalP"/>
    </source>
</evidence>
<dbReference type="EMBL" id="VTWU01000003">
    <property type="protein sequence ID" value="KAA9333472.1"/>
    <property type="molecule type" value="Genomic_DNA"/>
</dbReference>
<sequence length="732" mass="74221">MLHKYACAALLLATAPAALAQTTGSVGIGTATPNPTAALDISATGKGLLIPRMDSAARAQIASPPDGLMVFQTDGRKGFWYALSGTWLFIPDKARAGDNLGSHTASTNLGLNNHWLSNAPANANGLRVDNGGNVGVGVGSPTQRLDVDGGVLARAHAPVGNQGAYLQWNRTGGDGETWLLNQQGLGGANAGIRFGGATTGNAVTEWARFLNNGNLGIGTTAPGQKLEVAGQVYSSTGGFRFPDGTVQTTAAAAGGGAGDNLGNHTATQSLKLNGQTLSNNGTGGLHLDDAGNVGVGTATPAGPLQVNGERINPAGVGVDQQQTLGSGSDFKVGASQSFTAGSSNRLVRVDIGLFDAGAGQAVFTLYQGAGTAGTLLSTQTFAISNLSYSSTLVYQSIVLPTPVLLTAGQPYTLSVQAPSGRIYFFFQSGNPYAGGTAIPQGFPGTDVDLAFKTYMTTPAAVESVPALTVLPSTNVGIGTAAPSQPLEVAGTVYSSTGGFMFPDGTTQTSANRALTLSGQNLTLTGPGGTTVALPTSPGDNLGNHTATQNLKLGTNALVGNGGSTGLSVTSAGNASLPAANAYTYAAAKTYSITYGISDANPELEGAGAYKIRVPIGQGEYIYSNYALRIPVHLPQGATITGIKCYGQDTDASTDLRVFFISVLPTDTGMGAPGSYSDAAFSSGTPGYAVLSFTPTSSRVIDNSRAYYVLVDAKSTDCAFGAVRVTYTVTQTE</sequence>
<evidence type="ECO:0000313" key="2">
    <source>
        <dbReference type="EMBL" id="KAA9333472.1"/>
    </source>
</evidence>
<dbReference type="RefSeq" id="WP_151078893.1">
    <property type="nucleotide sequence ID" value="NZ_VTWU01000003.1"/>
</dbReference>
<feature type="signal peptide" evidence="1">
    <location>
        <begin position="1"/>
        <end position="20"/>
    </location>
</feature>
<comment type="caution">
    <text evidence="2">The sequence shown here is derived from an EMBL/GenBank/DDBJ whole genome shotgun (WGS) entry which is preliminary data.</text>
</comment>
<accession>A0AA88FIV9</accession>
<reference evidence="2 3" key="1">
    <citation type="submission" date="2019-09" db="EMBL/GenBank/DDBJ databases">
        <title>Genome sequence of Hymenobacter sp. M3.</title>
        <authorList>
            <person name="Srinivasan S."/>
        </authorList>
    </citation>
    <scope>NUCLEOTIDE SEQUENCE [LARGE SCALE GENOMIC DNA]</scope>
    <source>
        <strain evidence="2 3">M3</strain>
    </source>
</reference>
<name>A0AA88FIV9_9BACT</name>
<dbReference type="Proteomes" id="UP000326380">
    <property type="component" value="Unassembled WGS sequence"/>
</dbReference>
<dbReference type="AlphaFoldDB" id="A0AA88FIV9"/>
<proteinExistence type="predicted"/>
<organism evidence="2 3">
    <name type="scientific">Hymenobacter busanensis</name>
    <dbReference type="NCBI Taxonomy" id="2607656"/>
    <lineage>
        <taxon>Bacteria</taxon>
        <taxon>Pseudomonadati</taxon>
        <taxon>Bacteroidota</taxon>
        <taxon>Cytophagia</taxon>
        <taxon>Cytophagales</taxon>
        <taxon>Hymenobacteraceae</taxon>
        <taxon>Hymenobacter</taxon>
    </lineage>
</organism>
<keyword evidence="1" id="KW-0732">Signal</keyword>
<feature type="chain" id="PRO_5041703278" evidence="1">
    <location>
        <begin position="21"/>
        <end position="732"/>
    </location>
</feature>